<dbReference type="AlphaFoldDB" id="A0A8J6EF30"/>
<keyword evidence="9" id="KW-0503">Monooxygenase</keyword>
<protein>
    <submittedName>
        <fullName evidence="11">Uncharacterized protein</fullName>
    </submittedName>
</protein>
<dbReference type="OrthoDB" id="1470350at2759"/>
<dbReference type="PANTHER" id="PTHR24291">
    <property type="entry name" value="CYTOCHROME P450 FAMILY 4"/>
    <property type="match status" value="1"/>
</dbReference>
<reference evidence="11" key="1">
    <citation type="thesis" date="2020" institute="ProQuest LLC" country="789 East Eisenhower Parkway, Ann Arbor, MI, USA">
        <title>Comparative Genomics and Chromosome Evolution.</title>
        <authorList>
            <person name="Mudd A.B."/>
        </authorList>
    </citation>
    <scope>NUCLEOTIDE SEQUENCE</scope>
    <source>
        <strain evidence="11">HN-11 Male</strain>
        <tissue evidence="11">Kidney and liver</tissue>
    </source>
</reference>
<comment type="similarity">
    <text evidence="3">Belongs to the cytochrome P450 family.</text>
</comment>
<dbReference type="GO" id="GO:0004497">
    <property type="term" value="F:monooxygenase activity"/>
    <property type="evidence" value="ECO:0007669"/>
    <property type="project" value="UniProtKB-KW"/>
</dbReference>
<dbReference type="Pfam" id="PF00067">
    <property type="entry name" value="p450"/>
    <property type="match status" value="1"/>
</dbReference>
<dbReference type="PRINTS" id="PR00385">
    <property type="entry name" value="P450"/>
</dbReference>
<evidence type="ECO:0000313" key="12">
    <source>
        <dbReference type="Proteomes" id="UP000770717"/>
    </source>
</evidence>
<evidence type="ECO:0000256" key="7">
    <source>
        <dbReference type="ARBA" id="ARBA00023002"/>
    </source>
</evidence>
<evidence type="ECO:0000256" key="2">
    <source>
        <dbReference type="ARBA" id="ARBA00004586"/>
    </source>
</evidence>
<sequence>MALFALLPLQIAHLWHWALSLGLLYFLFKVSKLYLIRRDLVTAFKPFPSPPCHWLYGHAREFLQIGKDLDLINHWAQSYTYGFPLWLGQFFASLIVTHPDYAKAILARQDPKDDLAYRFIIPWIGEGLLVSSGQKWFQHRRLITPAFHYDVLKPYVTLMSECTKIMLNKWEQLVTDQNPVELFHYVSLMTLDTIMKCAFSYQSNCQTDSDSTYIKAVYELSYLVDNRFRHFTYHNDFIYNLSPQGFRFRRALKVAHQHTDKVITQRKKLLKNEKELDKISRKRHLDFLDILLCAKDENGHGLSDKDLRAEVDTFMFEGHDTTASGISWILYALAKYPEHQERCREEIKEVLGDRDTVEWEDLGKIPYTTMCIKESLRLYPPVPGVARKLSKPITFCDGRSLPEGVTVILSIYCINRSPIIWKDPEVKV</sequence>
<evidence type="ECO:0000256" key="6">
    <source>
        <dbReference type="ARBA" id="ARBA00022824"/>
    </source>
</evidence>
<keyword evidence="12" id="KW-1185">Reference proteome</keyword>
<dbReference type="PRINTS" id="PR00464">
    <property type="entry name" value="EP450II"/>
</dbReference>
<keyword evidence="8" id="KW-0408">Iron</keyword>
<evidence type="ECO:0000256" key="1">
    <source>
        <dbReference type="ARBA" id="ARBA00001971"/>
    </source>
</evidence>
<proteinExistence type="inferred from homology"/>
<keyword evidence="7" id="KW-0560">Oxidoreductase</keyword>
<comment type="subcellular location">
    <subcellularLocation>
        <location evidence="2">Endoplasmic reticulum membrane</location>
    </subcellularLocation>
</comment>
<evidence type="ECO:0000313" key="11">
    <source>
        <dbReference type="EMBL" id="KAG9468047.1"/>
    </source>
</evidence>
<dbReference type="Proteomes" id="UP000770717">
    <property type="component" value="Unassembled WGS sequence"/>
</dbReference>
<comment type="cofactor">
    <cofactor evidence="1">
        <name>heme</name>
        <dbReference type="ChEBI" id="CHEBI:30413"/>
    </cofactor>
</comment>
<dbReference type="InterPro" id="IPR036396">
    <property type="entry name" value="Cyt_P450_sf"/>
</dbReference>
<keyword evidence="4" id="KW-0349">Heme</keyword>
<dbReference type="PANTHER" id="PTHR24291:SF208">
    <property type="match status" value="1"/>
</dbReference>
<evidence type="ECO:0000256" key="4">
    <source>
        <dbReference type="ARBA" id="ARBA00022617"/>
    </source>
</evidence>
<dbReference type="InterPro" id="IPR050196">
    <property type="entry name" value="Cytochrome_P450_Monoox"/>
</dbReference>
<dbReference type="GO" id="GO:0016705">
    <property type="term" value="F:oxidoreductase activity, acting on paired donors, with incorporation or reduction of molecular oxygen"/>
    <property type="evidence" value="ECO:0007669"/>
    <property type="project" value="InterPro"/>
</dbReference>
<evidence type="ECO:0000256" key="10">
    <source>
        <dbReference type="ARBA" id="ARBA00023136"/>
    </source>
</evidence>
<dbReference type="SUPFAM" id="SSF48264">
    <property type="entry name" value="Cytochrome P450"/>
    <property type="match status" value="1"/>
</dbReference>
<evidence type="ECO:0000256" key="8">
    <source>
        <dbReference type="ARBA" id="ARBA00023004"/>
    </source>
</evidence>
<dbReference type="GO" id="GO:0005789">
    <property type="term" value="C:endoplasmic reticulum membrane"/>
    <property type="evidence" value="ECO:0007669"/>
    <property type="project" value="UniProtKB-SubCell"/>
</dbReference>
<dbReference type="Gene3D" id="1.10.630.10">
    <property type="entry name" value="Cytochrome P450"/>
    <property type="match status" value="1"/>
</dbReference>
<keyword evidence="6" id="KW-0256">Endoplasmic reticulum</keyword>
<dbReference type="EMBL" id="WNTK01001067">
    <property type="protein sequence ID" value="KAG9468047.1"/>
    <property type="molecule type" value="Genomic_DNA"/>
</dbReference>
<dbReference type="InterPro" id="IPR001128">
    <property type="entry name" value="Cyt_P450"/>
</dbReference>
<dbReference type="InterPro" id="IPR002402">
    <property type="entry name" value="Cyt_P450_E_grp-II"/>
</dbReference>
<accession>A0A8J6EF30</accession>
<organism evidence="11 12">
    <name type="scientific">Eleutherodactylus coqui</name>
    <name type="common">Puerto Rican coqui</name>
    <dbReference type="NCBI Taxonomy" id="57060"/>
    <lineage>
        <taxon>Eukaryota</taxon>
        <taxon>Metazoa</taxon>
        <taxon>Chordata</taxon>
        <taxon>Craniata</taxon>
        <taxon>Vertebrata</taxon>
        <taxon>Euteleostomi</taxon>
        <taxon>Amphibia</taxon>
        <taxon>Batrachia</taxon>
        <taxon>Anura</taxon>
        <taxon>Neobatrachia</taxon>
        <taxon>Hyloidea</taxon>
        <taxon>Eleutherodactylidae</taxon>
        <taxon>Eleutherodactylinae</taxon>
        <taxon>Eleutherodactylus</taxon>
        <taxon>Eleutherodactylus</taxon>
    </lineage>
</organism>
<name>A0A8J6EF30_ELECQ</name>
<dbReference type="GO" id="GO:0020037">
    <property type="term" value="F:heme binding"/>
    <property type="evidence" value="ECO:0007669"/>
    <property type="project" value="InterPro"/>
</dbReference>
<dbReference type="FunFam" id="1.10.630.10:FF:000005">
    <property type="entry name" value="cytochrome P450 4F22 isoform X2"/>
    <property type="match status" value="1"/>
</dbReference>
<keyword evidence="5" id="KW-0479">Metal-binding</keyword>
<gene>
    <name evidence="11" type="ORF">GDO78_013846</name>
</gene>
<evidence type="ECO:0000256" key="9">
    <source>
        <dbReference type="ARBA" id="ARBA00023033"/>
    </source>
</evidence>
<evidence type="ECO:0000256" key="3">
    <source>
        <dbReference type="ARBA" id="ARBA00010617"/>
    </source>
</evidence>
<comment type="caution">
    <text evidence="11">The sequence shown here is derived from an EMBL/GenBank/DDBJ whole genome shotgun (WGS) entry which is preliminary data.</text>
</comment>
<keyword evidence="10" id="KW-0472">Membrane</keyword>
<dbReference type="GO" id="GO:0005506">
    <property type="term" value="F:iron ion binding"/>
    <property type="evidence" value="ECO:0007669"/>
    <property type="project" value="InterPro"/>
</dbReference>
<evidence type="ECO:0000256" key="5">
    <source>
        <dbReference type="ARBA" id="ARBA00022723"/>
    </source>
</evidence>